<protein>
    <recommendedName>
        <fullName evidence="6">DUF5317 domain-containing protein</fullName>
    </recommendedName>
</protein>
<feature type="transmembrane region" description="Helical" evidence="1">
    <location>
        <begin position="47"/>
        <end position="65"/>
    </location>
</feature>
<dbReference type="RefSeq" id="WP_049740969.1">
    <property type="nucleotide sequence ID" value="NZ_BJON01000005.1"/>
</dbReference>
<feature type="transmembrane region" description="Helical" evidence="1">
    <location>
        <begin position="72"/>
        <end position="90"/>
    </location>
</feature>
<dbReference type="PATRIC" id="fig|54915.3.peg.4069"/>
<keyword evidence="1" id="KW-0812">Transmembrane</keyword>
<dbReference type="Pfam" id="PF17248">
    <property type="entry name" value="DUF5317"/>
    <property type="match status" value="1"/>
</dbReference>
<dbReference type="STRING" id="54915.ADS79_24605"/>
<dbReference type="InterPro" id="IPR035168">
    <property type="entry name" value="DUF5317"/>
</dbReference>
<evidence type="ECO:0000313" key="2">
    <source>
        <dbReference type="EMBL" id="GED67613.1"/>
    </source>
</evidence>
<dbReference type="EMBL" id="LGIQ01000009">
    <property type="protein sequence ID" value="KNB71927.1"/>
    <property type="molecule type" value="Genomic_DNA"/>
</dbReference>
<feature type="transmembrane region" description="Helical" evidence="1">
    <location>
        <begin position="139"/>
        <end position="163"/>
    </location>
</feature>
<dbReference type="Proteomes" id="UP000319578">
    <property type="component" value="Unassembled WGS sequence"/>
</dbReference>
<reference evidence="2 5" key="3">
    <citation type="submission" date="2019-06" db="EMBL/GenBank/DDBJ databases">
        <title>Whole genome shotgun sequence of Brevibacillus reuszeri NBRC 15719.</title>
        <authorList>
            <person name="Hosoyama A."/>
            <person name="Uohara A."/>
            <person name="Ohji S."/>
            <person name="Ichikawa N."/>
        </authorList>
    </citation>
    <scope>NUCLEOTIDE SEQUENCE [LARGE SCALE GENOMIC DNA]</scope>
    <source>
        <strain evidence="2 5">NBRC 15719</strain>
    </source>
</reference>
<dbReference type="EMBL" id="BJON01000005">
    <property type="protein sequence ID" value="GED67613.1"/>
    <property type="molecule type" value="Genomic_DNA"/>
</dbReference>
<keyword evidence="1" id="KW-1133">Transmembrane helix</keyword>
<reference evidence="3" key="2">
    <citation type="submission" date="2015-07" db="EMBL/GenBank/DDBJ databases">
        <title>MeaNS - Measles Nucleotide Surveillance Program.</title>
        <authorList>
            <person name="Tran T."/>
            <person name="Druce J."/>
        </authorList>
    </citation>
    <scope>NUCLEOTIDE SEQUENCE</scope>
    <source>
        <strain evidence="3">DSM 9887</strain>
    </source>
</reference>
<keyword evidence="1" id="KW-0472">Membrane</keyword>
<comment type="caution">
    <text evidence="3">The sequence shown here is derived from an EMBL/GenBank/DDBJ whole genome shotgun (WGS) entry which is preliminary data.</text>
</comment>
<reference evidence="4" key="1">
    <citation type="submission" date="2015-07" db="EMBL/GenBank/DDBJ databases">
        <title>Genome sequencing project for genomic taxonomy and phylogenomics of Bacillus-like bacteria.</title>
        <authorList>
            <person name="Liu B."/>
            <person name="Wang J."/>
            <person name="Zhu Y."/>
            <person name="Liu G."/>
            <person name="Chen Q."/>
            <person name="Chen Z."/>
            <person name="Lan J."/>
            <person name="Che J."/>
            <person name="Ge C."/>
            <person name="Shi H."/>
            <person name="Pan Z."/>
            <person name="Liu X."/>
        </authorList>
    </citation>
    <scope>NUCLEOTIDE SEQUENCE [LARGE SCALE GENOMIC DNA]</scope>
    <source>
        <strain evidence="4">DSM 9887</strain>
    </source>
</reference>
<evidence type="ECO:0000313" key="5">
    <source>
        <dbReference type="Proteomes" id="UP000319578"/>
    </source>
</evidence>
<proteinExistence type="predicted"/>
<accession>A0A0K9YTG3</accession>
<feature type="transmembrane region" description="Helical" evidence="1">
    <location>
        <begin position="25"/>
        <end position="41"/>
    </location>
</feature>
<evidence type="ECO:0000313" key="4">
    <source>
        <dbReference type="Proteomes" id="UP000036834"/>
    </source>
</evidence>
<keyword evidence="5" id="KW-1185">Reference proteome</keyword>
<evidence type="ECO:0008006" key="6">
    <source>
        <dbReference type="Google" id="ProtNLM"/>
    </source>
</evidence>
<dbReference type="OrthoDB" id="37447at2"/>
<name>A0A0K9YTG3_9BACL</name>
<dbReference type="AlphaFoldDB" id="A0A0K9YTG3"/>
<evidence type="ECO:0000256" key="1">
    <source>
        <dbReference type="SAM" id="Phobius"/>
    </source>
</evidence>
<dbReference type="Proteomes" id="UP000036834">
    <property type="component" value="Unassembled WGS sequence"/>
</dbReference>
<organism evidence="3 4">
    <name type="scientific">Brevibacillus reuszeri</name>
    <dbReference type="NCBI Taxonomy" id="54915"/>
    <lineage>
        <taxon>Bacteria</taxon>
        <taxon>Bacillati</taxon>
        <taxon>Bacillota</taxon>
        <taxon>Bacilli</taxon>
        <taxon>Bacillales</taxon>
        <taxon>Paenibacillaceae</taxon>
        <taxon>Brevibacillus</taxon>
    </lineage>
</organism>
<evidence type="ECO:0000313" key="3">
    <source>
        <dbReference type="EMBL" id="KNB71927.1"/>
    </source>
</evidence>
<gene>
    <name evidence="3" type="ORF">ADS79_24605</name>
    <name evidence="2" type="ORF">BRE01_13150</name>
</gene>
<sequence>MTDVVVLSFAIALIRRGKISSFPKFYFIWTLIVSVALQFCSQLIPSWSGFFVCLSYLFVLVFFISNRQHEDMRIFMIGWLLNALVIWANGGKMPVDLEQASKLSYPIDALINGTDFKHIALTAETKLSFLADIIFKPFIIPRVISIGDIFIMLGTFLLVQRLLNKPISLIRLREGKNYAVKHSK</sequence>